<protein>
    <submittedName>
        <fullName evidence="2">Uncharacterized protein</fullName>
    </submittedName>
</protein>
<reference evidence="2 3" key="1">
    <citation type="submission" date="2018-10" db="EMBL/GenBank/DDBJ databases">
        <title>Fifty Aureobasidium pullulans genomes reveal a recombining polyextremotolerant generalist.</title>
        <authorList>
            <person name="Gostincar C."/>
            <person name="Turk M."/>
            <person name="Zajc J."/>
            <person name="Gunde-Cimerman N."/>
        </authorList>
    </citation>
    <scope>NUCLEOTIDE SEQUENCE [LARGE SCALE GENOMIC DNA]</scope>
    <source>
        <strain evidence="2 3">EXF-3863</strain>
    </source>
</reference>
<organism evidence="2 3">
    <name type="scientific">Aureobasidium pullulans</name>
    <name type="common">Black yeast</name>
    <name type="synonym">Pullularia pullulans</name>
    <dbReference type="NCBI Taxonomy" id="5580"/>
    <lineage>
        <taxon>Eukaryota</taxon>
        <taxon>Fungi</taxon>
        <taxon>Dikarya</taxon>
        <taxon>Ascomycota</taxon>
        <taxon>Pezizomycotina</taxon>
        <taxon>Dothideomycetes</taxon>
        <taxon>Dothideomycetidae</taxon>
        <taxon>Dothideales</taxon>
        <taxon>Saccotheciaceae</taxon>
        <taxon>Aureobasidium</taxon>
    </lineage>
</organism>
<feature type="compositionally biased region" description="Acidic residues" evidence="1">
    <location>
        <begin position="234"/>
        <end position="263"/>
    </location>
</feature>
<evidence type="ECO:0000256" key="1">
    <source>
        <dbReference type="SAM" id="MobiDB-lite"/>
    </source>
</evidence>
<evidence type="ECO:0000313" key="2">
    <source>
        <dbReference type="EMBL" id="THZ26666.1"/>
    </source>
</evidence>
<accession>A0A4S9TQ77</accession>
<feature type="region of interest" description="Disordered" evidence="1">
    <location>
        <begin position="214"/>
        <end position="263"/>
    </location>
</feature>
<dbReference type="EMBL" id="QZBM01000068">
    <property type="protein sequence ID" value="THZ26666.1"/>
    <property type="molecule type" value="Genomic_DNA"/>
</dbReference>
<feature type="compositionally biased region" description="Polar residues" evidence="1">
    <location>
        <begin position="1"/>
        <end position="28"/>
    </location>
</feature>
<dbReference type="AlphaFoldDB" id="A0A4S9TQ77"/>
<dbReference type="Proteomes" id="UP000308005">
    <property type="component" value="Unassembled WGS sequence"/>
</dbReference>
<sequence length="263" mass="29730">MCPITRIQQNNTVIQNTSPHNMSSNPPSTAGPMTYQLQPNLKFRVSTHSLPAQLRQLECTGEVNTAASNAVSHFTSPKAIIPTFEIAHESVKQGGFHKIQLESLAIPATQLLDLLKAQGKELKKLEMVDVYVQLDSSDWDDDDEPYPFLTMFLHLLQGLEVEDLQIKHLVCNASKRPHSRQVALDGREWRGVKGVRDGFAGLIEQFRKERKAENKKIQDGASHSKVQSSFIEQESWDDEYGFGPEEESDEDPYVHDDDGEWQM</sequence>
<evidence type="ECO:0000313" key="3">
    <source>
        <dbReference type="Proteomes" id="UP000308005"/>
    </source>
</evidence>
<comment type="caution">
    <text evidence="2">The sequence shown here is derived from an EMBL/GenBank/DDBJ whole genome shotgun (WGS) entry which is preliminary data.</text>
</comment>
<gene>
    <name evidence="2" type="ORF">D6C91_02539</name>
</gene>
<name>A0A4S9TQ77_AURPU</name>
<proteinExistence type="predicted"/>
<feature type="region of interest" description="Disordered" evidence="1">
    <location>
        <begin position="1"/>
        <end position="30"/>
    </location>
</feature>